<reference evidence="8 9" key="1">
    <citation type="submission" date="2019-03" db="EMBL/GenBank/DDBJ databases">
        <title>Genomic Encyclopedia of Type Strains, Phase IV (KMG-IV): sequencing the most valuable type-strain genomes for metagenomic binning, comparative biology and taxonomic classification.</title>
        <authorList>
            <person name="Goeker M."/>
        </authorList>
    </citation>
    <scope>NUCLEOTIDE SEQUENCE [LARGE SCALE GENOMIC DNA]</scope>
    <source>
        <strain evidence="8 9">DSM 16380</strain>
    </source>
</reference>
<feature type="transmembrane region" description="Helical" evidence="7">
    <location>
        <begin position="90"/>
        <end position="109"/>
    </location>
</feature>
<dbReference type="InterPro" id="IPR017039">
    <property type="entry name" value="Virul_fac_BrkB"/>
</dbReference>
<feature type="transmembrane region" description="Helical" evidence="7">
    <location>
        <begin position="229"/>
        <end position="254"/>
    </location>
</feature>
<organism evidence="8 9">
    <name type="scientific">Nicoletella semolina</name>
    <dbReference type="NCBI Taxonomy" id="271160"/>
    <lineage>
        <taxon>Bacteria</taxon>
        <taxon>Pseudomonadati</taxon>
        <taxon>Pseudomonadota</taxon>
        <taxon>Gammaproteobacteria</taxon>
        <taxon>Pasteurellales</taxon>
        <taxon>Pasteurellaceae</taxon>
        <taxon>Nicoletella</taxon>
    </lineage>
</organism>
<dbReference type="PANTHER" id="PTHR30213">
    <property type="entry name" value="INNER MEMBRANE PROTEIN YHJD"/>
    <property type="match status" value="1"/>
</dbReference>
<dbReference type="NCBIfam" id="NF002457">
    <property type="entry name" value="PRK01637.1"/>
    <property type="match status" value="1"/>
</dbReference>
<sequence length="287" mass="32563">MKEKFLTFFKLFIHRMNENKVSVFAGYLTYTTLLSIVPTIMVVLSVFSFFPMFDEAAAQIISFTYDNFAPHAGDVVQRYLDMFVENSRKMGLVSILGLIVVAVMLISSIDNALNQIWHTSQKRPLIPSFLIYLAVLILGPIFAGLSIAISSYLFSLRIFEDRGVLSLHYILEFVPFIITWLMFSLIYLVVPNTHVRFKHAAIGALLAGVFFTLGKQVFIWYITTFPSYQAIYGALAIIPIMFVWIQLSWQVVLLGAQFASTLKDLEMIEQGTLTNPLSETHSSLEQQ</sequence>
<dbReference type="InterPro" id="IPR023679">
    <property type="entry name" value="UPF0761_bac"/>
</dbReference>
<accession>A0A4R2N6V4</accession>
<dbReference type="RefSeq" id="WP_132501658.1">
    <property type="nucleotide sequence ID" value="NZ_LVXA01000001.1"/>
</dbReference>
<evidence type="ECO:0000256" key="5">
    <source>
        <dbReference type="ARBA" id="ARBA00022989"/>
    </source>
</evidence>
<keyword evidence="9" id="KW-1185">Reference proteome</keyword>
<comment type="subcellular location">
    <subcellularLocation>
        <location evidence="1 7">Cell membrane</location>
        <topology evidence="1 7">Multi-pass membrane protein</topology>
    </subcellularLocation>
</comment>
<dbReference type="HAMAP" id="MF_00672">
    <property type="entry name" value="UPF0761"/>
    <property type="match status" value="1"/>
</dbReference>
<dbReference type="Proteomes" id="UP000295537">
    <property type="component" value="Unassembled WGS sequence"/>
</dbReference>
<protein>
    <recommendedName>
        <fullName evidence="7">UPF0761 membrane protein EV693_11040</fullName>
    </recommendedName>
</protein>
<feature type="transmembrane region" description="Helical" evidence="7">
    <location>
        <begin position="166"/>
        <end position="190"/>
    </location>
</feature>
<feature type="transmembrane region" description="Helical" evidence="7">
    <location>
        <begin position="129"/>
        <end position="154"/>
    </location>
</feature>
<name>A0A4R2N6V4_9PAST</name>
<evidence type="ECO:0000256" key="7">
    <source>
        <dbReference type="HAMAP-Rule" id="MF_00672"/>
    </source>
</evidence>
<keyword evidence="2 7" id="KW-1003">Cell membrane</keyword>
<comment type="similarity">
    <text evidence="7">Belongs to the UPF0761 family.</text>
</comment>
<keyword evidence="3" id="KW-0997">Cell inner membrane</keyword>
<proteinExistence type="inferred from homology"/>
<dbReference type="AlphaFoldDB" id="A0A4R2N6V4"/>
<evidence type="ECO:0000313" key="9">
    <source>
        <dbReference type="Proteomes" id="UP000295537"/>
    </source>
</evidence>
<dbReference type="NCBIfam" id="TIGR00765">
    <property type="entry name" value="yihY_not_rbn"/>
    <property type="match status" value="1"/>
</dbReference>
<dbReference type="OrthoDB" id="9808671at2"/>
<evidence type="ECO:0000256" key="1">
    <source>
        <dbReference type="ARBA" id="ARBA00004651"/>
    </source>
</evidence>
<dbReference type="GO" id="GO:0005886">
    <property type="term" value="C:plasma membrane"/>
    <property type="evidence" value="ECO:0007669"/>
    <property type="project" value="UniProtKB-SubCell"/>
</dbReference>
<evidence type="ECO:0000313" key="8">
    <source>
        <dbReference type="EMBL" id="TCP16660.1"/>
    </source>
</evidence>
<keyword evidence="5 7" id="KW-1133">Transmembrane helix</keyword>
<keyword evidence="4 7" id="KW-0812">Transmembrane</keyword>
<dbReference type="EMBL" id="SLXJ01000010">
    <property type="protein sequence ID" value="TCP16660.1"/>
    <property type="molecule type" value="Genomic_DNA"/>
</dbReference>
<dbReference type="PANTHER" id="PTHR30213:SF0">
    <property type="entry name" value="UPF0761 MEMBRANE PROTEIN YIHY"/>
    <property type="match status" value="1"/>
</dbReference>
<evidence type="ECO:0000256" key="2">
    <source>
        <dbReference type="ARBA" id="ARBA00022475"/>
    </source>
</evidence>
<keyword evidence="6 7" id="KW-0472">Membrane</keyword>
<feature type="transmembrane region" description="Helical" evidence="7">
    <location>
        <begin position="21"/>
        <end position="47"/>
    </location>
</feature>
<dbReference type="PIRSF" id="PIRSF035875">
    <property type="entry name" value="RNase_BN"/>
    <property type="match status" value="1"/>
</dbReference>
<evidence type="ECO:0000256" key="4">
    <source>
        <dbReference type="ARBA" id="ARBA00022692"/>
    </source>
</evidence>
<comment type="caution">
    <text evidence="8">The sequence shown here is derived from an EMBL/GenBank/DDBJ whole genome shotgun (WGS) entry which is preliminary data.</text>
</comment>
<evidence type="ECO:0000256" key="6">
    <source>
        <dbReference type="ARBA" id="ARBA00023136"/>
    </source>
</evidence>
<evidence type="ECO:0000256" key="3">
    <source>
        <dbReference type="ARBA" id="ARBA00022519"/>
    </source>
</evidence>
<gene>
    <name evidence="8" type="ORF">EV693_11040</name>
</gene>
<feature type="transmembrane region" description="Helical" evidence="7">
    <location>
        <begin position="202"/>
        <end position="223"/>
    </location>
</feature>
<dbReference type="Pfam" id="PF03631">
    <property type="entry name" value="Virul_fac_BrkB"/>
    <property type="match status" value="1"/>
</dbReference>